<accession>A0A0C3N8Y5</accession>
<evidence type="ECO:0000313" key="6">
    <source>
        <dbReference type="Proteomes" id="UP000054217"/>
    </source>
</evidence>
<dbReference type="InterPro" id="IPR042099">
    <property type="entry name" value="ANL_N_sf"/>
</dbReference>
<dbReference type="PROSITE" id="PS00455">
    <property type="entry name" value="AMP_BINDING"/>
    <property type="match status" value="1"/>
</dbReference>
<dbReference type="AlphaFoldDB" id="A0A0C3N8Y5"/>
<dbReference type="PANTHER" id="PTHR24096:SF149">
    <property type="entry name" value="AMP-BINDING DOMAIN-CONTAINING PROTEIN-RELATED"/>
    <property type="match status" value="1"/>
</dbReference>
<dbReference type="Pfam" id="PF00501">
    <property type="entry name" value="AMP-binding"/>
    <property type="match status" value="1"/>
</dbReference>
<feature type="domain" description="AMP-binding enzyme C-terminal" evidence="4">
    <location>
        <begin position="494"/>
        <end position="575"/>
    </location>
</feature>
<dbReference type="InParanoid" id="A0A0C3N8Y5"/>
<reference evidence="5 6" key="1">
    <citation type="submission" date="2014-04" db="EMBL/GenBank/DDBJ databases">
        <authorList>
            <consortium name="DOE Joint Genome Institute"/>
            <person name="Kuo A."/>
            <person name="Kohler A."/>
            <person name="Costa M.D."/>
            <person name="Nagy L.G."/>
            <person name="Floudas D."/>
            <person name="Copeland A."/>
            <person name="Barry K.W."/>
            <person name="Cichocki N."/>
            <person name="Veneault-Fourrey C."/>
            <person name="LaButti K."/>
            <person name="Lindquist E.A."/>
            <person name="Lipzen A."/>
            <person name="Lundell T."/>
            <person name="Morin E."/>
            <person name="Murat C."/>
            <person name="Sun H."/>
            <person name="Tunlid A."/>
            <person name="Henrissat B."/>
            <person name="Grigoriev I.V."/>
            <person name="Hibbett D.S."/>
            <person name="Martin F."/>
            <person name="Nordberg H.P."/>
            <person name="Cantor M.N."/>
            <person name="Hua S.X."/>
        </authorList>
    </citation>
    <scope>NUCLEOTIDE SEQUENCE [LARGE SCALE GENOMIC DNA]</scope>
    <source>
        <strain evidence="5 6">Marx 270</strain>
    </source>
</reference>
<feature type="domain" description="AMP-dependent synthetase/ligase" evidence="3">
    <location>
        <begin position="42"/>
        <end position="443"/>
    </location>
</feature>
<name>A0A0C3N8Y5_PISTI</name>
<dbReference type="PANTHER" id="PTHR24096">
    <property type="entry name" value="LONG-CHAIN-FATTY-ACID--COA LIGASE"/>
    <property type="match status" value="1"/>
</dbReference>
<dbReference type="OrthoDB" id="1898221at2759"/>
<dbReference type="FunCoup" id="A0A0C3N8Y5">
    <property type="interactions" value="328"/>
</dbReference>
<dbReference type="GO" id="GO:0016405">
    <property type="term" value="F:CoA-ligase activity"/>
    <property type="evidence" value="ECO:0007669"/>
    <property type="project" value="TreeGrafter"/>
</dbReference>
<dbReference type="InterPro" id="IPR000873">
    <property type="entry name" value="AMP-dep_synth/lig_dom"/>
</dbReference>
<dbReference type="HOGENOM" id="CLU_000022_59_2_1"/>
<gene>
    <name evidence="5" type="ORF">M404DRAFT_160146</name>
</gene>
<organism evidence="5 6">
    <name type="scientific">Pisolithus tinctorius Marx 270</name>
    <dbReference type="NCBI Taxonomy" id="870435"/>
    <lineage>
        <taxon>Eukaryota</taxon>
        <taxon>Fungi</taxon>
        <taxon>Dikarya</taxon>
        <taxon>Basidiomycota</taxon>
        <taxon>Agaricomycotina</taxon>
        <taxon>Agaricomycetes</taxon>
        <taxon>Agaricomycetidae</taxon>
        <taxon>Boletales</taxon>
        <taxon>Sclerodermatineae</taxon>
        <taxon>Pisolithaceae</taxon>
        <taxon>Pisolithus</taxon>
    </lineage>
</organism>
<dbReference type="FunFam" id="3.30.300.30:FF:000007">
    <property type="entry name" value="4-coumarate--CoA ligase 2"/>
    <property type="match status" value="1"/>
</dbReference>
<dbReference type="InterPro" id="IPR020845">
    <property type="entry name" value="AMP-binding_CS"/>
</dbReference>
<dbReference type="Proteomes" id="UP000054217">
    <property type="component" value="Unassembled WGS sequence"/>
</dbReference>
<evidence type="ECO:0000259" key="3">
    <source>
        <dbReference type="Pfam" id="PF00501"/>
    </source>
</evidence>
<evidence type="ECO:0000256" key="2">
    <source>
        <dbReference type="ARBA" id="ARBA00022598"/>
    </source>
</evidence>
<dbReference type="STRING" id="870435.A0A0C3N8Y5"/>
<dbReference type="Gene3D" id="3.40.50.12780">
    <property type="entry name" value="N-terminal domain of ligase-like"/>
    <property type="match status" value="1"/>
</dbReference>
<proteinExistence type="inferred from homology"/>
<evidence type="ECO:0000313" key="5">
    <source>
        <dbReference type="EMBL" id="KIN97529.1"/>
    </source>
</evidence>
<dbReference type="Gene3D" id="3.30.300.30">
    <property type="match status" value="1"/>
</dbReference>
<keyword evidence="2" id="KW-0436">Ligase</keyword>
<dbReference type="CDD" id="cd05911">
    <property type="entry name" value="Firefly_Luc_like"/>
    <property type="match status" value="1"/>
</dbReference>
<comment type="similarity">
    <text evidence="1">Belongs to the ATP-dependent AMP-binding enzyme family.</text>
</comment>
<evidence type="ECO:0000259" key="4">
    <source>
        <dbReference type="Pfam" id="PF13193"/>
    </source>
</evidence>
<sequence>MNEQVFRSSLPPVPLVHRSIFTHLLGTSPITPHLVGGFPASSPAFIDATTGLTISRGQLRSFALQLAHSLVNPPELLRRQANAAAATRPTILIFSANTIVWPIMLLGASAAGFTTSLANSGYNSDELKHQYVDAGAHLIFVHPSLLDTVKKMLTSIGCSDMHDRIVVATSSWLTGVPDTEISDTLGFTRLEELLGRGQLTCEVNFDGERSGETAYLCYSSGTTGKAKGVQTTHYNITSVIEMAKPLWSNTIPCLAPSLAEVVGPEQPDVVLGPLPYCHIYGMMKLILLPIAVCTPSVVISGFVPEIFFKAVEKYRATSLMVVPPILLAFARHESINKYDLSSVRTIMCAAAPLNQDLIFIVKKRFEKAGFNVAVVQGYGLTEASPTVFILPDKHAYHYPGSVGVVIPNLEVRLVREDNGEGLTDIEGAGEIWIRGPNLMKGYFNNSSATAAATTDDGWFKTGDIAICNKDGFFTIVDRRKELIKYKGFQVPPAELESLLLQHPDVADAAAIGVPGTEATELPRAYVVPVQPVAREKAASFALGIQEWVAQKVASHKKLRGGIVLVEHIPKSASGKILRRELHNRAASDIAYGQVGTRAELRK</sequence>
<dbReference type="EMBL" id="KN832027">
    <property type="protein sequence ID" value="KIN97529.1"/>
    <property type="molecule type" value="Genomic_DNA"/>
</dbReference>
<dbReference type="Pfam" id="PF13193">
    <property type="entry name" value="AMP-binding_C"/>
    <property type="match status" value="1"/>
</dbReference>
<keyword evidence="6" id="KW-1185">Reference proteome</keyword>
<evidence type="ECO:0000256" key="1">
    <source>
        <dbReference type="ARBA" id="ARBA00006432"/>
    </source>
</evidence>
<dbReference type="SUPFAM" id="SSF56801">
    <property type="entry name" value="Acetyl-CoA synthetase-like"/>
    <property type="match status" value="1"/>
</dbReference>
<evidence type="ECO:0008006" key="7">
    <source>
        <dbReference type="Google" id="ProtNLM"/>
    </source>
</evidence>
<protein>
    <recommendedName>
        <fullName evidence="7">AMP-dependent synthetase/ligase domain-containing protein</fullName>
    </recommendedName>
</protein>
<dbReference type="InterPro" id="IPR045851">
    <property type="entry name" value="AMP-bd_C_sf"/>
</dbReference>
<dbReference type="InterPro" id="IPR025110">
    <property type="entry name" value="AMP-bd_C"/>
</dbReference>
<reference evidence="6" key="2">
    <citation type="submission" date="2015-01" db="EMBL/GenBank/DDBJ databases">
        <title>Evolutionary Origins and Diversification of the Mycorrhizal Mutualists.</title>
        <authorList>
            <consortium name="DOE Joint Genome Institute"/>
            <consortium name="Mycorrhizal Genomics Consortium"/>
            <person name="Kohler A."/>
            <person name="Kuo A."/>
            <person name="Nagy L.G."/>
            <person name="Floudas D."/>
            <person name="Copeland A."/>
            <person name="Barry K.W."/>
            <person name="Cichocki N."/>
            <person name="Veneault-Fourrey C."/>
            <person name="LaButti K."/>
            <person name="Lindquist E.A."/>
            <person name="Lipzen A."/>
            <person name="Lundell T."/>
            <person name="Morin E."/>
            <person name="Murat C."/>
            <person name="Riley R."/>
            <person name="Ohm R."/>
            <person name="Sun H."/>
            <person name="Tunlid A."/>
            <person name="Henrissat B."/>
            <person name="Grigoriev I.V."/>
            <person name="Hibbett D.S."/>
            <person name="Martin F."/>
        </authorList>
    </citation>
    <scope>NUCLEOTIDE SEQUENCE [LARGE SCALE GENOMIC DNA]</scope>
    <source>
        <strain evidence="6">Marx 270</strain>
    </source>
</reference>